<dbReference type="InterPro" id="IPR050189">
    <property type="entry name" value="MFS_Efflux_Transporters"/>
</dbReference>
<feature type="transmembrane region" description="Helical" evidence="7">
    <location>
        <begin position="486"/>
        <end position="508"/>
    </location>
</feature>
<dbReference type="Gene3D" id="1.20.1250.20">
    <property type="entry name" value="MFS general substrate transporter like domains"/>
    <property type="match status" value="1"/>
</dbReference>
<dbReference type="SUPFAM" id="SSF103473">
    <property type="entry name" value="MFS general substrate transporter"/>
    <property type="match status" value="1"/>
</dbReference>
<protein>
    <submittedName>
        <fullName evidence="9">MFS transporter</fullName>
    </submittedName>
</protein>
<name>A0A4U6Q8Y4_9ACTN</name>
<dbReference type="PANTHER" id="PTHR43124:SF3">
    <property type="entry name" value="CHLORAMPHENICOL EFFLUX PUMP RV0191"/>
    <property type="match status" value="1"/>
</dbReference>
<dbReference type="InterPro" id="IPR036259">
    <property type="entry name" value="MFS_trans_sf"/>
</dbReference>
<dbReference type="Pfam" id="PF07690">
    <property type="entry name" value="MFS_1"/>
    <property type="match status" value="1"/>
</dbReference>
<keyword evidence="2" id="KW-1003">Cell membrane</keyword>
<dbReference type="PANTHER" id="PTHR43124">
    <property type="entry name" value="PURINE EFFLUX PUMP PBUE"/>
    <property type="match status" value="1"/>
</dbReference>
<dbReference type="GO" id="GO:0005886">
    <property type="term" value="C:plasma membrane"/>
    <property type="evidence" value="ECO:0007669"/>
    <property type="project" value="UniProtKB-SubCell"/>
</dbReference>
<keyword evidence="5 7" id="KW-0472">Membrane</keyword>
<evidence type="ECO:0000259" key="8">
    <source>
        <dbReference type="PROSITE" id="PS50850"/>
    </source>
</evidence>
<dbReference type="InterPro" id="IPR020846">
    <property type="entry name" value="MFS_dom"/>
</dbReference>
<feature type="transmembrane region" description="Helical" evidence="7">
    <location>
        <begin position="378"/>
        <end position="398"/>
    </location>
</feature>
<evidence type="ECO:0000256" key="6">
    <source>
        <dbReference type="SAM" id="MobiDB-lite"/>
    </source>
</evidence>
<dbReference type="AlphaFoldDB" id="A0A4U6Q8Y4"/>
<evidence type="ECO:0000256" key="1">
    <source>
        <dbReference type="ARBA" id="ARBA00004651"/>
    </source>
</evidence>
<feature type="transmembrane region" description="Helical" evidence="7">
    <location>
        <begin position="404"/>
        <end position="426"/>
    </location>
</feature>
<evidence type="ECO:0000256" key="3">
    <source>
        <dbReference type="ARBA" id="ARBA00022692"/>
    </source>
</evidence>
<dbReference type="InterPro" id="IPR011701">
    <property type="entry name" value="MFS"/>
</dbReference>
<feature type="transmembrane region" description="Helical" evidence="7">
    <location>
        <begin position="225"/>
        <end position="246"/>
    </location>
</feature>
<keyword evidence="10" id="KW-1185">Reference proteome</keyword>
<evidence type="ECO:0000256" key="5">
    <source>
        <dbReference type="ARBA" id="ARBA00023136"/>
    </source>
</evidence>
<reference evidence="9 10" key="1">
    <citation type="submission" date="2019-05" db="EMBL/GenBank/DDBJ databases">
        <title>Nakamurella sp. N5BH11, whole genome shotgun sequence.</title>
        <authorList>
            <person name="Tuo L."/>
        </authorList>
    </citation>
    <scope>NUCLEOTIDE SEQUENCE [LARGE SCALE GENOMIC DNA]</scope>
    <source>
        <strain evidence="9 10">N5BH11</strain>
    </source>
</reference>
<feature type="transmembrane region" description="Helical" evidence="7">
    <location>
        <begin position="199"/>
        <end position="219"/>
    </location>
</feature>
<feature type="transmembrane region" description="Helical" evidence="7">
    <location>
        <begin position="447"/>
        <end position="466"/>
    </location>
</feature>
<dbReference type="OrthoDB" id="6057322at2"/>
<feature type="transmembrane region" description="Helical" evidence="7">
    <location>
        <begin position="73"/>
        <end position="97"/>
    </location>
</feature>
<evidence type="ECO:0000313" key="9">
    <source>
        <dbReference type="EMBL" id="TKV56328.1"/>
    </source>
</evidence>
<keyword evidence="3 7" id="KW-0812">Transmembrane</keyword>
<feature type="transmembrane region" description="Helical" evidence="7">
    <location>
        <begin position="312"/>
        <end position="336"/>
    </location>
</feature>
<evidence type="ECO:0000256" key="2">
    <source>
        <dbReference type="ARBA" id="ARBA00022475"/>
    </source>
</evidence>
<dbReference type="Proteomes" id="UP000306985">
    <property type="component" value="Unassembled WGS sequence"/>
</dbReference>
<feature type="transmembrane region" description="Helical" evidence="7">
    <location>
        <begin position="342"/>
        <end position="366"/>
    </location>
</feature>
<gene>
    <name evidence="9" type="ORF">FDO65_20405</name>
</gene>
<dbReference type="PROSITE" id="PS50850">
    <property type="entry name" value="MFS"/>
    <property type="match status" value="1"/>
</dbReference>
<evidence type="ECO:0000256" key="7">
    <source>
        <dbReference type="SAM" id="Phobius"/>
    </source>
</evidence>
<feature type="transmembrane region" description="Helical" evidence="7">
    <location>
        <begin position="109"/>
        <end position="132"/>
    </location>
</feature>
<feature type="transmembrane region" description="Helical" evidence="7">
    <location>
        <begin position="139"/>
        <end position="159"/>
    </location>
</feature>
<dbReference type="EMBL" id="SZZH01000007">
    <property type="protein sequence ID" value="TKV56328.1"/>
    <property type="molecule type" value="Genomic_DNA"/>
</dbReference>
<feature type="transmembrane region" description="Helical" evidence="7">
    <location>
        <begin position="165"/>
        <end position="187"/>
    </location>
</feature>
<dbReference type="GO" id="GO:0022857">
    <property type="term" value="F:transmembrane transporter activity"/>
    <property type="evidence" value="ECO:0007669"/>
    <property type="project" value="InterPro"/>
</dbReference>
<comment type="caution">
    <text evidence="9">The sequence shown here is derived from an EMBL/GenBank/DDBJ whole genome shotgun (WGS) entry which is preliminary data.</text>
</comment>
<comment type="subcellular location">
    <subcellularLocation>
        <location evidence="1">Cell membrane</location>
        <topology evidence="1">Multi-pass membrane protein</topology>
    </subcellularLocation>
</comment>
<proteinExistence type="predicted"/>
<feature type="domain" description="Major facilitator superfamily (MFS) profile" evidence="8">
    <location>
        <begin position="72"/>
        <end position="512"/>
    </location>
</feature>
<evidence type="ECO:0000313" key="10">
    <source>
        <dbReference type="Proteomes" id="UP000306985"/>
    </source>
</evidence>
<accession>A0A4U6Q8Y4</accession>
<organism evidence="9 10">
    <name type="scientific">Nakamurella flava</name>
    <dbReference type="NCBI Taxonomy" id="2576308"/>
    <lineage>
        <taxon>Bacteria</taxon>
        <taxon>Bacillati</taxon>
        <taxon>Actinomycetota</taxon>
        <taxon>Actinomycetes</taxon>
        <taxon>Nakamurellales</taxon>
        <taxon>Nakamurellaceae</taxon>
        <taxon>Nakamurella</taxon>
    </lineage>
</organism>
<feature type="region of interest" description="Disordered" evidence="6">
    <location>
        <begin position="22"/>
        <end position="53"/>
    </location>
</feature>
<evidence type="ECO:0000256" key="4">
    <source>
        <dbReference type="ARBA" id="ARBA00022989"/>
    </source>
</evidence>
<keyword evidence="4 7" id="KW-1133">Transmembrane helix</keyword>
<sequence length="527" mass="54595">MAPPGSAGRLCPRRRAVPFVGNDGWDRGQVGRPGDGGAYVAQETGPGAGAPAAQDGSGWYARLIAQAGGRHQLLVVALLSATLGLAAGYQTIVGAVAPELKHDLRIDNAQVGLLITAASLLGAATTLPFGVLADRTSRIRLLAICLVSWSASVLLAGLAPSFTVLLIAQLALGAGIGAATPVVASLIGDIFGSGDRGRIYGLILTGEFVGASIALVVAGQVAAWFTWRASFLVLVVLGPLVAWGLLRMVPEPARRQDSVAAAVEGVQHDSALTSLVARSGTKPYGDQVLREDPTRWPLWTAIKYVLTIRTNVLMIIASALVYYYVAGLQAFIVVFLRGRYDLGQGAATFLLTFVGVVVVIGTLIAGPLSDRLVARGKIWARPVVGGLACLFAVAFAAPGLLIPAFLVGFPIILIGGIGMGAVNPPLDAGRLDIMHSRLWGRAESVRTFLQTLGKSSAPLVFGWLSVALSPIGADPNREQGGGAEGLTNALILGLVLLVIAGLLLLVVARQTYPRDVATAIASEAATR</sequence>